<dbReference type="OMA" id="IYRSKLH"/>
<dbReference type="InterPro" id="IPR036188">
    <property type="entry name" value="FAD/NAD-bd_sf"/>
</dbReference>
<dbReference type="PANTHER" id="PTHR13789">
    <property type="entry name" value="MONOOXYGENASE"/>
    <property type="match status" value="1"/>
</dbReference>
<dbReference type="PANTHER" id="PTHR13789:SF236">
    <property type="entry name" value="MONOOXYGENASE, PUTATIVE (AFU_ORTHOLOGUE AFUA_6G12060)-RELATED"/>
    <property type="match status" value="1"/>
</dbReference>
<accession>A0A177DIX2</accession>
<dbReference type="InterPro" id="IPR003953">
    <property type="entry name" value="FAD-dep_OxRdtase_2_FAD-bd"/>
</dbReference>
<dbReference type="KEGG" id="aalt:CC77DRAFT_1072785"/>
<comment type="similarity">
    <text evidence="1">Belongs to the paxM FAD-dependent monooxygenase family.</text>
</comment>
<dbReference type="RefSeq" id="XP_018384210.1">
    <property type="nucleotide sequence ID" value="XM_018529164.1"/>
</dbReference>
<keyword evidence="10" id="KW-1185">Reference proteome</keyword>
<dbReference type="SUPFAM" id="SSF54373">
    <property type="entry name" value="FAD-linked reductases, C-terminal domain"/>
    <property type="match status" value="1"/>
</dbReference>
<dbReference type="InterPro" id="IPR002938">
    <property type="entry name" value="FAD-bd"/>
</dbReference>
<keyword evidence="4" id="KW-0560">Oxidoreductase</keyword>
<dbReference type="STRING" id="5599.A0A177DIX2"/>
<keyword evidence="3" id="KW-0274">FAD</keyword>
<sequence>MERHQETGISILVIGAGIAGLSFAIESYRKGHAVRIVERRSSQESAGEMIIITTSALHTSKKWPGFMERARKRAIPPTLKMKKFNGDVLHKVLHEYASLLGIPIEFSTNAVDYFETEDYGGVELADRRKLTADIVVAADGVGSKSWHLVGEKTAPISSGFVLYRVTFPAAPAFENPIIRKEFEGVGDRGILHAGPGAHMVTCLSGDKMCWMLTCKDDDDKGGESWSQSTSIDKALQATRGWEPFITEVIKATPGHTVLDWKLMWRDPQPRWVSPIGRVVQIGDSAHPFLPISASGGTMAMEDAFSLATCLQIAGKKDACLATKVHNHMRFERVSSAQKTGFKNREVFHNTDWDIVAKDPEAMGKMVGDWVIYHDPEQYAYDSYKSCADHILLSVPFEHRNTVPGYTYKPWTVKQLLEDSSAGKPIVDEGV</sequence>
<feature type="domain" description="FAD-binding" evidence="8">
    <location>
        <begin position="87"/>
        <end position="311"/>
    </location>
</feature>
<dbReference type="GeneID" id="29114758"/>
<dbReference type="VEuPathDB" id="FungiDB:CC77DRAFT_1072785"/>
<name>A0A177DIX2_ALTAL</name>
<keyword evidence="6" id="KW-0812">Transmembrane</keyword>
<dbReference type="Pfam" id="PF00890">
    <property type="entry name" value="FAD_binding_2"/>
    <property type="match status" value="1"/>
</dbReference>
<gene>
    <name evidence="9" type="ORF">CC77DRAFT_1072785</name>
</gene>
<evidence type="ECO:0000256" key="1">
    <source>
        <dbReference type="ARBA" id="ARBA00007992"/>
    </source>
</evidence>
<evidence type="ECO:0000259" key="8">
    <source>
        <dbReference type="Pfam" id="PF01494"/>
    </source>
</evidence>
<feature type="domain" description="FAD-dependent oxidoreductase 2 FAD-binding" evidence="7">
    <location>
        <begin position="11"/>
        <end position="45"/>
    </location>
</feature>
<protein>
    <submittedName>
        <fullName evidence="9">FAD/NAD(P)-binding domain-containing protein</fullName>
    </submittedName>
</protein>
<dbReference type="Pfam" id="PF01494">
    <property type="entry name" value="FAD_binding_3"/>
    <property type="match status" value="1"/>
</dbReference>
<keyword evidence="6" id="KW-0472">Membrane</keyword>
<keyword evidence="2" id="KW-0285">Flavoprotein</keyword>
<evidence type="ECO:0000256" key="4">
    <source>
        <dbReference type="ARBA" id="ARBA00023002"/>
    </source>
</evidence>
<dbReference type="Gene3D" id="3.50.50.60">
    <property type="entry name" value="FAD/NAD(P)-binding domain"/>
    <property type="match status" value="1"/>
</dbReference>
<evidence type="ECO:0000256" key="6">
    <source>
        <dbReference type="SAM" id="Phobius"/>
    </source>
</evidence>
<dbReference type="PRINTS" id="PR00420">
    <property type="entry name" value="RNGMNOXGNASE"/>
</dbReference>
<reference evidence="9 10" key="1">
    <citation type="submission" date="2016-05" db="EMBL/GenBank/DDBJ databases">
        <title>Comparative analysis of secretome profiles of manganese(II)-oxidizing ascomycete fungi.</title>
        <authorList>
            <consortium name="DOE Joint Genome Institute"/>
            <person name="Zeiner C.A."/>
            <person name="Purvine S.O."/>
            <person name="Zink E.M."/>
            <person name="Wu S."/>
            <person name="Pasa-Tolic L."/>
            <person name="Chaput D.L."/>
            <person name="Haridas S."/>
            <person name="Grigoriev I.V."/>
            <person name="Santelli C.M."/>
            <person name="Hansel C.M."/>
        </authorList>
    </citation>
    <scope>NUCLEOTIDE SEQUENCE [LARGE SCALE GENOMIC DNA]</scope>
    <source>
        <strain evidence="9 10">SRC1lrK2f</strain>
    </source>
</reference>
<dbReference type="InterPro" id="IPR050493">
    <property type="entry name" value="FAD-dep_Monooxygenase_BioMet"/>
</dbReference>
<proteinExistence type="inferred from homology"/>
<evidence type="ECO:0000256" key="3">
    <source>
        <dbReference type="ARBA" id="ARBA00022827"/>
    </source>
</evidence>
<evidence type="ECO:0000256" key="5">
    <source>
        <dbReference type="ARBA" id="ARBA00023033"/>
    </source>
</evidence>
<dbReference type="SUPFAM" id="SSF51905">
    <property type="entry name" value="FAD/NAD(P)-binding domain"/>
    <property type="match status" value="1"/>
</dbReference>
<dbReference type="Proteomes" id="UP000077248">
    <property type="component" value="Unassembled WGS sequence"/>
</dbReference>
<dbReference type="GO" id="GO:0004497">
    <property type="term" value="F:monooxygenase activity"/>
    <property type="evidence" value="ECO:0007669"/>
    <property type="project" value="UniProtKB-KW"/>
</dbReference>
<dbReference type="GO" id="GO:0071949">
    <property type="term" value="F:FAD binding"/>
    <property type="evidence" value="ECO:0007669"/>
    <property type="project" value="InterPro"/>
</dbReference>
<dbReference type="AlphaFoldDB" id="A0A177DIX2"/>
<organism evidence="9 10">
    <name type="scientific">Alternaria alternata</name>
    <name type="common">Alternaria rot fungus</name>
    <name type="synonym">Torula alternata</name>
    <dbReference type="NCBI Taxonomy" id="5599"/>
    <lineage>
        <taxon>Eukaryota</taxon>
        <taxon>Fungi</taxon>
        <taxon>Dikarya</taxon>
        <taxon>Ascomycota</taxon>
        <taxon>Pezizomycotina</taxon>
        <taxon>Dothideomycetes</taxon>
        <taxon>Pleosporomycetidae</taxon>
        <taxon>Pleosporales</taxon>
        <taxon>Pleosporineae</taxon>
        <taxon>Pleosporaceae</taxon>
        <taxon>Alternaria</taxon>
        <taxon>Alternaria sect. Alternaria</taxon>
        <taxon>Alternaria alternata complex</taxon>
    </lineage>
</organism>
<evidence type="ECO:0000313" key="9">
    <source>
        <dbReference type="EMBL" id="OAG18789.1"/>
    </source>
</evidence>
<evidence type="ECO:0000259" key="7">
    <source>
        <dbReference type="Pfam" id="PF00890"/>
    </source>
</evidence>
<keyword evidence="6" id="KW-1133">Transmembrane helix</keyword>
<evidence type="ECO:0000256" key="2">
    <source>
        <dbReference type="ARBA" id="ARBA00022630"/>
    </source>
</evidence>
<evidence type="ECO:0000313" key="10">
    <source>
        <dbReference type="Proteomes" id="UP000077248"/>
    </source>
</evidence>
<keyword evidence="5" id="KW-0503">Monooxygenase</keyword>
<feature type="transmembrane region" description="Helical" evidence="6">
    <location>
        <begin position="7"/>
        <end position="25"/>
    </location>
</feature>
<dbReference type="EMBL" id="KV441482">
    <property type="protein sequence ID" value="OAG18789.1"/>
    <property type="molecule type" value="Genomic_DNA"/>
</dbReference>